<comment type="caution">
    <text evidence="2">The sequence shown here is derived from an EMBL/GenBank/DDBJ whole genome shotgun (WGS) entry which is preliminary data.</text>
</comment>
<evidence type="ECO:0000313" key="3">
    <source>
        <dbReference type="Proteomes" id="UP001240678"/>
    </source>
</evidence>
<gene>
    <name evidence="2" type="ORF">CCOS01_04141</name>
</gene>
<name>A0AAJ0E3S4_9PEZI</name>
<dbReference type="EMBL" id="MOOE01000004">
    <property type="protein sequence ID" value="KAK1532158.1"/>
    <property type="molecule type" value="Genomic_DNA"/>
</dbReference>
<evidence type="ECO:0000313" key="2">
    <source>
        <dbReference type="EMBL" id="KAK1532158.1"/>
    </source>
</evidence>
<dbReference type="RefSeq" id="XP_060316282.1">
    <property type="nucleotide sequence ID" value="XM_060452324.1"/>
</dbReference>
<evidence type="ECO:0000256" key="1">
    <source>
        <dbReference type="SAM" id="MobiDB-lite"/>
    </source>
</evidence>
<dbReference type="GeneID" id="85335871"/>
<accession>A0AAJ0E3S4</accession>
<protein>
    <submittedName>
        <fullName evidence="2">Uncharacterized protein</fullName>
    </submittedName>
</protein>
<reference evidence="2 3" key="1">
    <citation type="submission" date="2016-10" db="EMBL/GenBank/DDBJ databases">
        <title>The genome sequence of Colletotrichum fioriniae PJ7.</title>
        <authorList>
            <person name="Baroncelli R."/>
        </authorList>
    </citation>
    <scope>NUCLEOTIDE SEQUENCE [LARGE SCALE GENOMIC DNA]</scope>
    <source>
        <strain evidence="2 3">IMI 309622</strain>
    </source>
</reference>
<sequence length="68" mass="7577">VWSQVPWRDPSEKSAQHRVLPSIPQPSPLASCRKTPPPSIGLLFHPRALHTLRLALSVGCEGIRPRFC</sequence>
<dbReference type="AlphaFoldDB" id="A0AAJ0E3S4"/>
<dbReference type="Proteomes" id="UP001240678">
    <property type="component" value="Unassembled WGS sequence"/>
</dbReference>
<feature type="non-terminal residue" evidence="2">
    <location>
        <position position="1"/>
    </location>
</feature>
<feature type="region of interest" description="Disordered" evidence="1">
    <location>
        <begin position="1"/>
        <end position="33"/>
    </location>
</feature>
<keyword evidence="3" id="KW-1185">Reference proteome</keyword>
<organism evidence="2 3">
    <name type="scientific">Colletotrichum costaricense</name>
    <dbReference type="NCBI Taxonomy" id="1209916"/>
    <lineage>
        <taxon>Eukaryota</taxon>
        <taxon>Fungi</taxon>
        <taxon>Dikarya</taxon>
        <taxon>Ascomycota</taxon>
        <taxon>Pezizomycotina</taxon>
        <taxon>Sordariomycetes</taxon>
        <taxon>Hypocreomycetidae</taxon>
        <taxon>Glomerellales</taxon>
        <taxon>Glomerellaceae</taxon>
        <taxon>Colletotrichum</taxon>
        <taxon>Colletotrichum acutatum species complex</taxon>
    </lineage>
</organism>
<proteinExistence type="predicted"/>